<gene>
    <name evidence="1" type="ORF">MLD38_030343</name>
</gene>
<proteinExistence type="predicted"/>
<evidence type="ECO:0000313" key="1">
    <source>
        <dbReference type="EMBL" id="KAI4324900.1"/>
    </source>
</evidence>
<name>A0ACB9MLZ5_9MYRT</name>
<organism evidence="1 2">
    <name type="scientific">Melastoma candidum</name>
    <dbReference type="NCBI Taxonomy" id="119954"/>
    <lineage>
        <taxon>Eukaryota</taxon>
        <taxon>Viridiplantae</taxon>
        <taxon>Streptophyta</taxon>
        <taxon>Embryophyta</taxon>
        <taxon>Tracheophyta</taxon>
        <taxon>Spermatophyta</taxon>
        <taxon>Magnoliopsida</taxon>
        <taxon>eudicotyledons</taxon>
        <taxon>Gunneridae</taxon>
        <taxon>Pentapetalae</taxon>
        <taxon>rosids</taxon>
        <taxon>malvids</taxon>
        <taxon>Myrtales</taxon>
        <taxon>Melastomataceae</taxon>
        <taxon>Melastomatoideae</taxon>
        <taxon>Melastomateae</taxon>
        <taxon>Melastoma</taxon>
    </lineage>
</organism>
<keyword evidence="2" id="KW-1185">Reference proteome</keyword>
<reference evidence="2" key="1">
    <citation type="journal article" date="2023" name="Front. Plant Sci.">
        <title>Chromosomal-level genome assembly of Melastoma candidum provides insights into trichome evolution.</title>
        <authorList>
            <person name="Zhong Y."/>
            <person name="Wu W."/>
            <person name="Sun C."/>
            <person name="Zou P."/>
            <person name="Liu Y."/>
            <person name="Dai S."/>
            <person name="Zhou R."/>
        </authorList>
    </citation>
    <scope>NUCLEOTIDE SEQUENCE [LARGE SCALE GENOMIC DNA]</scope>
</reference>
<dbReference type="EMBL" id="CM042888">
    <property type="protein sequence ID" value="KAI4324900.1"/>
    <property type="molecule type" value="Genomic_DNA"/>
</dbReference>
<sequence>MVRPEDDPRSLSPQLAGQGYRPGAQVREDVAGDIKGDRKHEWTAEIEGVDVDWKYKLKAEIKPGKEKGGESFKWVTEVKEKGKGRERTYTWTESYGGEDKKEKKDKEKKGKKEKGLECRTRLVEIEEPEDDRRAVVLKQAFARRTGAIRIARGKKELSPPDAAATIQISFREYLIRRSQVFRALRKLAVAKTNLKEMRALFNNFSYRRHVSHDAEERRRFSENIIVLLLTVDAIEGMDLMVRAAKKTIVDELEAILDVVDPQPAGRSLSTRRTTSMSLTGL</sequence>
<protein>
    <submittedName>
        <fullName evidence="1">Uncharacterized protein</fullName>
    </submittedName>
</protein>
<evidence type="ECO:0000313" key="2">
    <source>
        <dbReference type="Proteomes" id="UP001057402"/>
    </source>
</evidence>
<comment type="caution">
    <text evidence="1">The sequence shown here is derived from an EMBL/GenBank/DDBJ whole genome shotgun (WGS) entry which is preliminary data.</text>
</comment>
<dbReference type="Proteomes" id="UP001057402">
    <property type="component" value="Chromosome 9"/>
</dbReference>
<accession>A0ACB9MLZ5</accession>